<dbReference type="InterPro" id="IPR050090">
    <property type="entry name" value="Tyrosine_recombinase_XerCD"/>
</dbReference>
<evidence type="ECO:0000259" key="7">
    <source>
        <dbReference type="PROSITE" id="PS51900"/>
    </source>
</evidence>
<dbReference type="GO" id="GO:0003677">
    <property type="term" value="F:DNA binding"/>
    <property type="evidence" value="ECO:0007669"/>
    <property type="project" value="UniProtKB-UniRule"/>
</dbReference>
<dbReference type="PANTHER" id="PTHR30349:SF64">
    <property type="entry name" value="PROPHAGE INTEGRASE INTD-RELATED"/>
    <property type="match status" value="1"/>
</dbReference>
<evidence type="ECO:0000256" key="1">
    <source>
        <dbReference type="ARBA" id="ARBA00008857"/>
    </source>
</evidence>
<dbReference type="InterPro" id="IPR011010">
    <property type="entry name" value="DNA_brk_join_enz"/>
</dbReference>
<protein>
    <submittedName>
        <fullName evidence="8">Integrase</fullName>
    </submittedName>
</protein>
<evidence type="ECO:0000256" key="2">
    <source>
        <dbReference type="ARBA" id="ARBA00022908"/>
    </source>
</evidence>
<dbReference type="Pfam" id="PF00589">
    <property type="entry name" value="Phage_integrase"/>
    <property type="match status" value="1"/>
</dbReference>
<dbReference type="Gene3D" id="1.10.443.10">
    <property type="entry name" value="Intergrase catalytic core"/>
    <property type="match status" value="1"/>
</dbReference>
<dbReference type="PANTHER" id="PTHR30349">
    <property type="entry name" value="PHAGE INTEGRASE-RELATED"/>
    <property type="match status" value="1"/>
</dbReference>
<sequence>MASKFIEEIRRHMRMRGYSLKTEKAYIYWIKYFIRFNKLKHPQDMGTTEVTAYLSYLANEQHVAINTQKVALNAIAFLYNQFLQRPLGDLGFTYAKKQRKVPSVLTPNEVQLILSHLSGVNHIIFSLLYGSGLRVNECLRIRVQDLDLQNLSLTVRDGKGKKDRVTLLSPTLIGSLQLQIQKASKIQEEDIKQGIGPSLPHALGKKYPNAFKQIAWMFIFPSLSICRHPLTNQLCRHHLHDSAPRKALKRAVQQAKIFNKRITCHTFRHSFATELLRSGQDIRTVQELLGHSDVATTQIYTHVIGEHFAGTVSPLNKIFIENNKENQ</sequence>
<dbReference type="InterPro" id="IPR013762">
    <property type="entry name" value="Integrase-like_cat_sf"/>
</dbReference>
<dbReference type="InterPro" id="IPR044068">
    <property type="entry name" value="CB"/>
</dbReference>
<dbReference type="EMBL" id="KX756555">
    <property type="protein sequence ID" value="APR73471.1"/>
    <property type="molecule type" value="Genomic_DNA"/>
</dbReference>
<keyword evidence="3 5" id="KW-0238">DNA-binding</keyword>
<dbReference type="SUPFAM" id="SSF56349">
    <property type="entry name" value="DNA breaking-rejoining enzymes"/>
    <property type="match status" value="1"/>
</dbReference>
<dbReference type="Gene3D" id="1.10.150.130">
    <property type="match status" value="1"/>
</dbReference>
<dbReference type="PROSITE" id="PS51900">
    <property type="entry name" value="CB"/>
    <property type="match status" value="1"/>
</dbReference>
<dbReference type="InterPro" id="IPR011946">
    <property type="entry name" value="Integrase_integron-type"/>
</dbReference>
<reference evidence="8" key="2">
    <citation type="submission" date="2016-08" db="EMBL/GenBank/DDBJ databases">
        <authorList>
            <person name="Seilhamer J.J."/>
        </authorList>
    </citation>
    <scope>NUCLEOTIDE SEQUENCE</scope>
    <source>
        <strain evidence="8">E8</strain>
    </source>
</reference>
<dbReference type="AlphaFoldDB" id="A0A1L6KW31"/>
<reference evidence="8" key="1">
    <citation type="journal article" date="2016" name="FEMS Microbiol. Lett.">
        <title>Genetic characterization of plasmid-mediated quinolone resistance gene qnrS2 in Pseudoalteromonas and Shewanella isolates from seawater.</title>
        <authorList>
            <person name="Zhao J.Y."/>
            <person name="Zhao S.M."/>
            <person name="Mu X.D."/>
            <person name="Xiao Z."/>
        </authorList>
    </citation>
    <scope>NUCLEOTIDE SEQUENCE</scope>
    <source>
        <strain evidence="8">E8</strain>
    </source>
</reference>
<evidence type="ECO:0000259" key="6">
    <source>
        <dbReference type="PROSITE" id="PS51898"/>
    </source>
</evidence>
<evidence type="ECO:0000256" key="4">
    <source>
        <dbReference type="ARBA" id="ARBA00023172"/>
    </source>
</evidence>
<proteinExistence type="inferred from homology"/>
<comment type="similarity">
    <text evidence="1">Belongs to the 'phage' integrase family.</text>
</comment>
<keyword evidence="4" id="KW-0233">DNA recombination</keyword>
<dbReference type="InterPro" id="IPR004107">
    <property type="entry name" value="Integrase_SAM-like_N"/>
</dbReference>
<dbReference type="GO" id="GO:0015074">
    <property type="term" value="P:DNA integration"/>
    <property type="evidence" value="ECO:0007669"/>
    <property type="project" value="UniProtKB-KW"/>
</dbReference>
<dbReference type="InterPro" id="IPR010998">
    <property type="entry name" value="Integrase_recombinase_N"/>
</dbReference>
<feature type="domain" description="Core-binding (CB)" evidence="7">
    <location>
        <begin position="1"/>
        <end position="83"/>
    </location>
</feature>
<dbReference type="InterPro" id="IPR002104">
    <property type="entry name" value="Integrase_catalytic"/>
</dbReference>
<keyword evidence="2" id="KW-0229">DNA integration</keyword>
<dbReference type="Pfam" id="PF13495">
    <property type="entry name" value="Phage_int_SAM_4"/>
    <property type="match status" value="1"/>
</dbReference>
<accession>A0A1L6KW31</accession>
<evidence type="ECO:0000313" key="8">
    <source>
        <dbReference type="EMBL" id="APR73471.1"/>
    </source>
</evidence>
<feature type="domain" description="Tyr recombinase" evidence="6">
    <location>
        <begin position="100"/>
        <end position="313"/>
    </location>
</feature>
<name>A0A1L6KW31_9GAMM</name>
<dbReference type="NCBIfam" id="TIGR02249">
    <property type="entry name" value="integrase_gron"/>
    <property type="match status" value="1"/>
</dbReference>
<evidence type="ECO:0000256" key="5">
    <source>
        <dbReference type="PROSITE-ProRule" id="PRU01248"/>
    </source>
</evidence>
<organism evidence="8">
    <name type="scientific">Pseudoalteromonas marina</name>
    <dbReference type="NCBI Taxonomy" id="267375"/>
    <lineage>
        <taxon>Bacteria</taxon>
        <taxon>Pseudomonadati</taxon>
        <taxon>Pseudomonadota</taxon>
        <taxon>Gammaproteobacteria</taxon>
        <taxon>Alteromonadales</taxon>
        <taxon>Pseudoalteromonadaceae</taxon>
        <taxon>Pseudoalteromonas</taxon>
    </lineage>
</organism>
<dbReference type="PROSITE" id="PS51898">
    <property type="entry name" value="TYR_RECOMBINASE"/>
    <property type="match status" value="1"/>
</dbReference>
<evidence type="ECO:0000256" key="3">
    <source>
        <dbReference type="ARBA" id="ARBA00023125"/>
    </source>
</evidence>
<dbReference type="GO" id="GO:0006310">
    <property type="term" value="P:DNA recombination"/>
    <property type="evidence" value="ECO:0007669"/>
    <property type="project" value="UniProtKB-KW"/>
</dbReference>